<evidence type="ECO:0000313" key="2">
    <source>
        <dbReference type="Proteomes" id="UP000247781"/>
    </source>
</evidence>
<reference evidence="2" key="1">
    <citation type="submission" date="2018-05" db="EMBL/GenBank/DDBJ databases">
        <authorList>
            <person name="Deangelis K."/>
            <person name="Huntemann M."/>
            <person name="Clum A."/>
            <person name="Pillay M."/>
            <person name="Palaniappan K."/>
            <person name="Varghese N."/>
            <person name="Mikhailova N."/>
            <person name="Stamatis D."/>
            <person name="Reddy T."/>
            <person name="Daum C."/>
            <person name="Shapiro N."/>
            <person name="Ivanova N."/>
            <person name="Kyrpides N."/>
            <person name="Woyke T."/>
        </authorList>
    </citation>
    <scope>NUCLEOTIDE SEQUENCE [LARGE SCALE GENOMIC DNA]</scope>
    <source>
        <strain evidence="2">GAS496</strain>
    </source>
</reference>
<dbReference type="AlphaFoldDB" id="A0A318HLK5"/>
<proteinExistence type="predicted"/>
<dbReference type="Proteomes" id="UP000247781">
    <property type="component" value="Unassembled WGS sequence"/>
</dbReference>
<evidence type="ECO:0000313" key="1">
    <source>
        <dbReference type="EMBL" id="PXX08558.1"/>
    </source>
</evidence>
<evidence type="ECO:0008006" key="3">
    <source>
        <dbReference type="Google" id="ProtNLM"/>
    </source>
</evidence>
<reference evidence="1 2" key="2">
    <citation type="submission" date="2018-06" db="EMBL/GenBank/DDBJ databases">
        <title>Sequencing of bacterial isolates from soil warming experiment in Harvard Forest, Massachusetts, USA.</title>
        <authorList>
            <person name="Deangelis K.PhD."/>
        </authorList>
    </citation>
    <scope>NUCLEOTIDE SEQUENCE [LARGE SCALE GENOMIC DNA]</scope>
    <source>
        <strain evidence="1 2">GAS496</strain>
    </source>
</reference>
<sequence length="45" mass="4981">MTVATGSNVGPPPPEGRKLLRLEVRNAETPIERKPPWIKTRAKMG</sequence>
<dbReference type="EMBL" id="QJJU01000008">
    <property type="protein sequence ID" value="PXX08558.1"/>
    <property type="molecule type" value="Genomic_DNA"/>
</dbReference>
<name>A0A318HLK5_9MYCO</name>
<gene>
    <name evidence="1" type="ORF">C8E89_108224</name>
</gene>
<protein>
    <recommendedName>
        <fullName evidence="3">Lipoyl synthase</fullName>
    </recommendedName>
</protein>
<accession>A0A318HLK5</accession>
<comment type="caution">
    <text evidence="1">The sequence shown here is derived from an EMBL/GenBank/DDBJ whole genome shotgun (WGS) entry which is preliminary data.</text>
</comment>
<keyword evidence="2" id="KW-1185">Reference proteome</keyword>
<organism evidence="1 2">
    <name type="scientific">Mycolicibacterium moriokaense</name>
    <dbReference type="NCBI Taxonomy" id="39691"/>
    <lineage>
        <taxon>Bacteria</taxon>
        <taxon>Bacillati</taxon>
        <taxon>Actinomycetota</taxon>
        <taxon>Actinomycetes</taxon>
        <taxon>Mycobacteriales</taxon>
        <taxon>Mycobacteriaceae</taxon>
        <taxon>Mycolicibacterium</taxon>
    </lineage>
</organism>
<feature type="non-terminal residue" evidence="1">
    <location>
        <position position="45"/>
    </location>
</feature>